<feature type="non-terminal residue" evidence="2">
    <location>
        <position position="1"/>
    </location>
</feature>
<proteinExistence type="predicted"/>
<gene>
    <name evidence="1" type="ORF">SMN809_LOCUS55557</name>
    <name evidence="2" type="ORF">SMN809_LOCUS55852</name>
</gene>
<comment type="caution">
    <text evidence="2">The sequence shown here is derived from an EMBL/GenBank/DDBJ whole genome shotgun (WGS) entry which is preliminary data.</text>
</comment>
<name>A0A8S3D574_9BILA</name>
<dbReference type="EMBL" id="CAJOBI010198369">
    <property type="protein sequence ID" value="CAF4983449.1"/>
    <property type="molecule type" value="Genomic_DNA"/>
</dbReference>
<reference evidence="2" key="1">
    <citation type="submission" date="2021-02" db="EMBL/GenBank/DDBJ databases">
        <authorList>
            <person name="Nowell W R."/>
        </authorList>
    </citation>
    <scope>NUCLEOTIDE SEQUENCE</scope>
</reference>
<evidence type="ECO:0000313" key="2">
    <source>
        <dbReference type="EMBL" id="CAF4983449.1"/>
    </source>
</evidence>
<accession>A0A8S3D574</accession>
<dbReference type="Proteomes" id="UP000676336">
    <property type="component" value="Unassembled WGS sequence"/>
</dbReference>
<dbReference type="EMBL" id="CAJOBI010196539">
    <property type="protein sequence ID" value="CAF4978173.1"/>
    <property type="molecule type" value="Genomic_DNA"/>
</dbReference>
<organism evidence="2 3">
    <name type="scientific">Rotaria magnacalcarata</name>
    <dbReference type="NCBI Taxonomy" id="392030"/>
    <lineage>
        <taxon>Eukaryota</taxon>
        <taxon>Metazoa</taxon>
        <taxon>Spiralia</taxon>
        <taxon>Gnathifera</taxon>
        <taxon>Rotifera</taxon>
        <taxon>Eurotatoria</taxon>
        <taxon>Bdelloidea</taxon>
        <taxon>Philodinida</taxon>
        <taxon>Philodinidae</taxon>
        <taxon>Rotaria</taxon>
    </lineage>
</organism>
<evidence type="ECO:0000313" key="1">
    <source>
        <dbReference type="EMBL" id="CAF4978173.1"/>
    </source>
</evidence>
<dbReference type="AlphaFoldDB" id="A0A8S3D574"/>
<protein>
    <submittedName>
        <fullName evidence="2">Uncharacterized protein</fullName>
    </submittedName>
</protein>
<sequence length="16" mass="1844">MDIRTASSAFRYSLII</sequence>
<evidence type="ECO:0000313" key="3">
    <source>
        <dbReference type="Proteomes" id="UP000676336"/>
    </source>
</evidence>